<keyword evidence="1" id="KW-1133">Transmembrane helix</keyword>
<comment type="caution">
    <text evidence="2">The sequence shown here is derived from an EMBL/GenBank/DDBJ whole genome shotgun (WGS) entry which is preliminary data.</text>
</comment>
<evidence type="ECO:0000313" key="2">
    <source>
        <dbReference type="EMBL" id="MBO1883945.1"/>
    </source>
</evidence>
<evidence type="ECO:0000313" key="3">
    <source>
        <dbReference type="Proteomes" id="UP000681610"/>
    </source>
</evidence>
<accession>A0ABS3PXE8</accession>
<reference evidence="2 3" key="1">
    <citation type="submission" date="2021-03" db="EMBL/GenBank/DDBJ databases">
        <title>Isolation and description of Capnocytophaga bilenii sp. nov., a novel Capnocytophaga species, isolated from a gingivitis subject.</title>
        <authorList>
            <person name="Antezack A."/>
            <person name="Monnet-Corti V."/>
            <person name="La Scola B."/>
        </authorList>
    </citation>
    <scope>NUCLEOTIDE SEQUENCE [LARGE SCALE GENOMIC DNA]</scope>
    <source>
        <strain evidence="2 3">Marseille-Q4570</strain>
    </source>
</reference>
<feature type="transmembrane region" description="Helical" evidence="1">
    <location>
        <begin position="271"/>
        <end position="291"/>
    </location>
</feature>
<sequence>MKKLLLYILWLLVGTTAYGQLFSYDYQQEITGVGAQQWHKVVLPEAVFGKLKSDYDDLRIYGVSAVDTIEIPYIVDRNNYILTNKRTGFVDSTSVRKEVDFERNEDTLKRTILRIQLPEAMRLAKISVAVEANYDYYRYMKVLADNYQLLGTGVLSSRTSNALYFNPEIVKTLQIEIANADNQPLPIKGVAVYALPYTFTARFAGEGYRYYLAFGKANDYAPTYDITYFTKDIPKQLTNVSFGTLTSTQKTKPDSNKKSTPNDDQKEANTLLWWMMGIVVLLLFFFGARMVKK</sequence>
<keyword evidence="3" id="KW-1185">Reference proteome</keyword>
<dbReference type="RefSeq" id="WP_208058514.1">
    <property type="nucleotide sequence ID" value="NZ_JAGDYP010000003.1"/>
</dbReference>
<evidence type="ECO:0008006" key="4">
    <source>
        <dbReference type="Google" id="ProtNLM"/>
    </source>
</evidence>
<name>A0ABS3PXE8_9FLAO</name>
<dbReference type="Proteomes" id="UP000681610">
    <property type="component" value="Unassembled WGS sequence"/>
</dbReference>
<dbReference type="EMBL" id="JAGDYP010000003">
    <property type="protein sequence ID" value="MBO1883945.1"/>
    <property type="molecule type" value="Genomic_DNA"/>
</dbReference>
<protein>
    <recommendedName>
        <fullName evidence="4">DUF3999 domain-containing protein</fullName>
    </recommendedName>
</protein>
<evidence type="ECO:0000256" key="1">
    <source>
        <dbReference type="SAM" id="Phobius"/>
    </source>
</evidence>
<keyword evidence="1" id="KW-0812">Transmembrane</keyword>
<gene>
    <name evidence="2" type="ORF">J4N46_05835</name>
</gene>
<keyword evidence="1" id="KW-0472">Membrane</keyword>
<proteinExistence type="predicted"/>
<organism evidence="2 3">
    <name type="scientific">Capnocytophaga bilenii</name>
    <dbReference type="NCBI Taxonomy" id="2819369"/>
    <lineage>
        <taxon>Bacteria</taxon>
        <taxon>Pseudomonadati</taxon>
        <taxon>Bacteroidota</taxon>
        <taxon>Flavobacteriia</taxon>
        <taxon>Flavobacteriales</taxon>
        <taxon>Flavobacteriaceae</taxon>
        <taxon>Capnocytophaga</taxon>
    </lineage>
</organism>